<evidence type="ECO:0000313" key="4">
    <source>
        <dbReference type="Proteomes" id="UP000886886"/>
    </source>
</evidence>
<name>A0A9D1D1M8_9FIRM</name>
<dbReference type="EMBL" id="DVFT01000075">
    <property type="protein sequence ID" value="HIQ95899.1"/>
    <property type="molecule type" value="Genomic_DNA"/>
</dbReference>
<dbReference type="InterPro" id="IPR052557">
    <property type="entry name" value="CAP/Cytokinesis_protein"/>
</dbReference>
<dbReference type="InterPro" id="IPR038765">
    <property type="entry name" value="Papain-like_cys_pep_sf"/>
</dbReference>
<evidence type="ECO:0000313" key="3">
    <source>
        <dbReference type="EMBL" id="HIQ95899.1"/>
    </source>
</evidence>
<organism evidence="3 4">
    <name type="scientific">Candidatus Limivivens merdigallinarum</name>
    <dbReference type="NCBI Taxonomy" id="2840859"/>
    <lineage>
        <taxon>Bacteria</taxon>
        <taxon>Bacillati</taxon>
        <taxon>Bacillota</taxon>
        <taxon>Clostridia</taxon>
        <taxon>Lachnospirales</taxon>
        <taxon>Lachnospiraceae</taxon>
        <taxon>Lachnospiraceae incertae sedis</taxon>
        <taxon>Candidatus Limivivens</taxon>
    </lineage>
</organism>
<dbReference type="SMART" id="SM00460">
    <property type="entry name" value="TGc"/>
    <property type="match status" value="1"/>
</dbReference>
<accession>A0A9D1D1M8</accession>
<feature type="domain" description="Fibronectin type-III" evidence="2">
    <location>
        <begin position="155"/>
        <end position="246"/>
    </location>
</feature>
<evidence type="ECO:0000259" key="2">
    <source>
        <dbReference type="PROSITE" id="PS50853"/>
    </source>
</evidence>
<dbReference type="Pfam" id="PF01841">
    <property type="entry name" value="Transglut_core"/>
    <property type="match status" value="1"/>
</dbReference>
<dbReference type="InterPro" id="IPR036116">
    <property type="entry name" value="FN3_sf"/>
</dbReference>
<dbReference type="SUPFAM" id="SSF54001">
    <property type="entry name" value="Cysteine proteinases"/>
    <property type="match status" value="1"/>
</dbReference>
<dbReference type="Gene3D" id="2.60.40.10">
    <property type="entry name" value="Immunoglobulins"/>
    <property type="match status" value="2"/>
</dbReference>
<proteinExistence type="predicted"/>
<keyword evidence="1" id="KW-0732">Signal</keyword>
<dbReference type="AlphaFoldDB" id="A0A9D1D1M8"/>
<dbReference type="InterPro" id="IPR013783">
    <property type="entry name" value="Ig-like_fold"/>
</dbReference>
<comment type="caution">
    <text evidence="3">The sequence shown here is derived from an EMBL/GenBank/DDBJ whole genome shotgun (WGS) entry which is preliminary data.</text>
</comment>
<feature type="chain" id="PRO_5039049620" evidence="1">
    <location>
        <begin position="24"/>
        <end position="425"/>
    </location>
</feature>
<dbReference type="PANTHER" id="PTHR46333">
    <property type="entry name" value="CYTOKINESIS PROTEIN 3"/>
    <property type="match status" value="1"/>
</dbReference>
<dbReference type="Gene3D" id="3.10.620.30">
    <property type="match status" value="1"/>
</dbReference>
<dbReference type="PROSITE" id="PS50853">
    <property type="entry name" value="FN3"/>
    <property type="match status" value="1"/>
</dbReference>
<dbReference type="PANTHER" id="PTHR46333:SF2">
    <property type="entry name" value="CYTOKINESIS PROTEIN 3"/>
    <property type="match status" value="1"/>
</dbReference>
<dbReference type="GO" id="GO:0005737">
    <property type="term" value="C:cytoplasm"/>
    <property type="evidence" value="ECO:0007669"/>
    <property type="project" value="TreeGrafter"/>
</dbReference>
<feature type="signal peptide" evidence="1">
    <location>
        <begin position="1"/>
        <end position="23"/>
    </location>
</feature>
<sequence>MKMKRTLFLLVACLLLLCGVSVARPIHSRADSSVPTPDFLDCDAMAYNAVGVLVEYDEPEYYTCEVYRSTSKNGSFKRVGTIKTSGVTWYTSNGSTYSLDAKKRAKCFRSGDQFIFVDYSAAFNKTYYYKVRLKDGSGTAGSFSKVLSGKAKLNAVEINSVYTASNSKVKLSWNKVSGAQGYVIYRKYGGKWKAIKRVSKNTTSYTDRSVKSGKTYGYRIRAYRKSGSKRILGPQGTIFRVTTKAPTVKGSYKAGSVYGPSLSTSELTEVRRVVQSFKANYIKSGMSDYEKVKAAHDYLCYNCTYAYNGWQYNGANTAWGALVYGEAQCSGYSRAMKALCDAMGIPCYYVHANSKSANPSHQWNQVKVDGKWYIVDVQGDDSGDIFGMGISYNYFLVSAKSYKAMTGMQWNTAGLPACKTNYAGK</sequence>
<dbReference type="InterPro" id="IPR003961">
    <property type="entry name" value="FN3_dom"/>
</dbReference>
<reference evidence="3" key="2">
    <citation type="journal article" date="2021" name="PeerJ">
        <title>Extensive microbial diversity within the chicken gut microbiome revealed by metagenomics and culture.</title>
        <authorList>
            <person name="Gilroy R."/>
            <person name="Ravi A."/>
            <person name="Getino M."/>
            <person name="Pursley I."/>
            <person name="Horton D.L."/>
            <person name="Alikhan N.F."/>
            <person name="Baker D."/>
            <person name="Gharbi K."/>
            <person name="Hall N."/>
            <person name="Watson M."/>
            <person name="Adriaenssens E.M."/>
            <person name="Foster-Nyarko E."/>
            <person name="Jarju S."/>
            <person name="Secka A."/>
            <person name="Antonio M."/>
            <person name="Oren A."/>
            <person name="Chaudhuri R.R."/>
            <person name="La Ragione R."/>
            <person name="Hildebrand F."/>
            <person name="Pallen M.J."/>
        </authorList>
    </citation>
    <scope>NUCLEOTIDE SEQUENCE</scope>
    <source>
        <strain evidence="3">ChiSjej3B21-11622</strain>
    </source>
</reference>
<evidence type="ECO:0000256" key="1">
    <source>
        <dbReference type="SAM" id="SignalP"/>
    </source>
</evidence>
<protein>
    <submittedName>
        <fullName evidence="3">Transglutaminase-like superfamily</fullName>
    </submittedName>
</protein>
<dbReference type="CDD" id="cd00063">
    <property type="entry name" value="FN3"/>
    <property type="match status" value="1"/>
</dbReference>
<dbReference type="SUPFAM" id="SSF49265">
    <property type="entry name" value="Fibronectin type III"/>
    <property type="match status" value="1"/>
</dbReference>
<dbReference type="InterPro" id="IPR002931">
    <property type="entry name" value="Transglutaminase-like"/>
</dbReference>
<dbReference type="Proteomes" id="UP000886886">
    <property type="component" value="Unassembled WGS sequence"/>
</dbReference>
<gene>
    <name evidence="3" type="ORF">IAB26_04980</name>
</gene>
<reference evidence="3" key="1">
    <citation type="submission" date="2020-10" db="EMBL/GenBank/DDBJ databases">
        <authorList>
            <person name="Gilroy R."/>
        </authorList>
    </citation>
    <scope>NUCLEOTIDE SEQUENCE</scope>
    <source>
        <strain evidence="3">ChiSjej3B21-11622</strain>
    </source>
</reference>